<protein>
    <submittedName>
        <fullName evidence="2">Uncharacterized protein</fullName>
    </submittedName>
</protein>
<dbReference type="Proteomes" id="UP001525890">
    <property type="component" value="Unassembled WGS sequence"/>
</dbReference>
<keyword evidence="1" id="KW-1133">Transmembrane helix</keyword>
<keyword evidence="1" id="KW-0472">Membrane</keyword>
<evidence type="ECO:0000313" key="3">
    <source>
        <dbReference type="Proteomes" id="UP001525890"/>
    </source>
</evidence>
<comment type="caution">
    <text evidence="2">The sequence shown here is derived from an EMBL/GenBank/DDBJ whole genome shotgun (WGS) entry which is preliminary data.</text>
</comment>
<gene>
    <name evidence="2" type="ORF">NG799_09845</name>
</gene>
<sequence>MFVVTTSVVSFMFVVTTSVVIFHVQRPDFSRYLSGLRWRSPVGVGRVRG</sequence>
<keyword evidence="3" id="KW-1185">Reference proteome</keyword>
<evidence type="ECO:0000313" key="2">
    <source>
        <dbReference type="EMBL" id="MCT7966633.1"/>
    </source>
</evidence>
<evidence type="ECO:0000256" key="1">
    <source>
        <dbReference type="SAM" id="Phobius"/>
    </source>
</evidence>
<feature type="transmembrane region" description="Helical" evidence="1">
    <location>
        <begin position="6"/>
        <end position="24"/>
    </location>
</feature>
<reference evidence="2 3" key="1">
    <citation type="journal article" date="2022" name="Front. Microbiol.">
        <title>High genomic differentiation and limited gene flow indicate recent cryptic speciation within the genus Laspinema (cyanobacteria).</title>
        <authorList>
            <person name="Stanojkovic A."/>
            <person name="Skoupy S."/>
            <person name="Skaloud P."/>
            <person name="Dvorak P."/>
        </authorList>
    </citation>
    <scope>NUCLEOTIDE SEQUENCE [LARGE SCALE GENOMIC DNA]</scope>
    <source>
        <strain evidence="2 3">D2a</strain>
    </source>
</reference>
<accession>A0ABT2MPJ8</accession>
<keyword evidence="1" id="KW-0812">Transmembrane</keyword>
<proteinExistence type="predicted"/>
<dbReference type="EMBL" id="JAMXFF010000012">
    <property type="protein sequence ID" value="MCT7966633.1"/>
    <property type="molecule type" value="Genomic_DNA"/>
</dbReference>
<organism evidence="2 3">
    <name type="scientific">Laspinema palackyanum D2a</name>
    <dbReference type="NCBI Taxonomy" id="2953684"/>
    <lineage>
        <taxon>Bacteria</taxon>
        <taxon>Bacillati</taxon>
        <taxon>Cyanobacteriota</taxon>
        <taxon>Cyanophyceae</taxon>
        <taxon>Oscillatoriophycideae</taxon>
        <taxon>Oscillatoriales</taxon>
        <taxon>Laspinemataceae</taxon>
        <taxon>Laspinema</taxon>
        <taxon>Laspinema palackyanum</taxon>
    </lineage>
</organism>
<name>A0ABT2MPJ8_9CYAN</name>
<dbReference type="RefSeq" id="WP_368006268.1">
    <property type="nucleotide sequence ID" value="NZ_JAMXFF010000012.1"/>
</dbReference>